<evidence type="ECO:0008006" key="5">
    <source>
        <dbReference type="Google" id="ProtNLM"/>
    </source>
</evidence>
<dbReference type="SUPFAM" id="SSF81383">
    <property type="entry name" value="F-box domain"/>
    <property type="match status" value="1"/>
</dbReference>
<evidence type="ECO:0000259" key="2">
    <source>
        <dbReference type="Pfam" id="PF23635"/>
    </source>
</evidence>
<evidence type="ECO:0000259" key="1">
    <source>
        <dbReference type="Pfam" id="PF00646"/>
    </source>
</evidence>
<dbReference type="SUPFAM" id="SSF50965">
    <property type="entry name" value="Galactose oxidase, central domain"/>
    <property type="match status" value="1"/>
</dbReference>
<feature type="domain" description="F-box protein AT5G49610-like beta-propeller" evidence="2">
    <location>
        <begin position="100"/>
        <end position="289"/>
    </location>
</feature>
<keyword evidence="4" id="KW-1185">Reference proteome</keyword>
<accession>A0A835F048</accession>
<dbReference type="InterPro" id="IPR001810">
    <property type="entry name" value="F-box_dom"/>
</dbReference>
<organism evidence="3 4">
    <name type="scientific">Digitaria exilis</name>
    <dbReference type="NCBI Taxonomy" id="1010633"/>
    <lineage>
        <taxon>Eukaryota</taxon>
        <taxon>Viridiplantae</taxon>
        <taxon>Streptophyta</taxon>
        <taxon>Embryophyta</taxon>
        <taxon>Tracheophyta</taxon>
        <taxon>Spermatophyta</taxon>
        <taxon>Magnoliopsida</taxon>
        <taxon>Liliopsida</taxon>
        <taxon>Poales</taxon>
        <taxon>Poaceae</taxon>
        <taxon>PACMAD clade</taxon>
        <taxon>Panicoideae</taxon>
        <taxon>Panicodae</taxon>
        <taxon>Paniceae</taxon>
        <taxon>Anthephorinae</taxon>
        <taxon>Digitaria</taxon>
    </lineage>
</organism>
<gene>
    <name evidence="3" type="ORF">HU200_021285</name>
</gene>
<dbReference type="Pfam" id="PF23635">
    <property type="entry name" value="Beta-prop_AT5G49610-like"/>
    <property type="match status" value="1"/>
</dbReference>
<dbReference type="PANTHER" id="PTHR32133:SF386">
    <property type="entry name" value="F-BOX DOMAIN-CONTAINING PROTEIN"/>
    <property type="match status" value="1"/>
</dbReference>
<name>A0A835F048_9POAL</name>
<reference evidence="3" key="1">
    <citation type="submission" date="2020-07" db="EMBL/GenBank/DDBJ databases">
        <title>Genome sequence and genetic diversity analysis of an under-domesticated orphan crop, white fonio (Digitaria exilis).</title>
        <authorList>
            <person name="Bennetzen J.L."/>
            <person name="Chen S."/>
            <person name="Ma X."/>
            <person name="Wang X."/>
            <person name="Yssel A.E.J."/>
            <person name="Chaluvadi S.R."/>
            <person name="Johnson M."/>
            <person name="Gangashetty P."/>
            <person name="Hamidou F."/>
            <person name="Sanogo M.D."/>
            <person name="Zwaenepoel A."/>
            <person name="Wallace J."/>
            <person name="Van De Peer Y."/>
            <person name="Van Deynze A."/>
        </authorList>
    </citation>
    <scope>NUCLEOTIDE SEQUENCE</scope>
    <source>
        <tissue evidence="3">Leaves</tissue>
    </source>
</reference>
<evidence type="ECO:0000313" key="4">
    <source>
        <dbReference type="Proteomes" id="UP000636709"/>
    </source>
</evidence>
<dbReference type="Proteomes" id="UP000636709">
    <property type="component" value="Unassembled WGS sequence"/>
</dbReference>
<dbReference type="EMBL" id="JACEFO010001663">
    <property type="protein sequence ID" value="KAF8724258.1"/>
    <property type="molecule type" value="Genomic_DNA"/>
</dbReference>
<dbReference type="PANTHER" id="PTHR32133">
    <property type="entry name" value="OS07G0120400 PROTEIN"/>
    <property type="match status" value="1"/>
</dbReference>
<dbReference type="InterPro" id="IPR011043">
    <property type="entry name" value="Gal_Oxase/kelch_b-propeller"/>
</dbReference>
<dbReference type="AlphaFoldDB" id="A0A835F048"/>
<dbReference type="InterPro" id="IPR056594">
    <property type="entry name" value="AT5G49610-like_b-prop"/>
</dbReference>
<sequence>MDPAAAVAGIDDLIEEVLLRSPPDDPAHLARAALVCRRWCRIITGPGFRRRFRERHRAPPMLGFLHRPLPHVPDCGAPCGFAPTSSFCPRNADLDGRYALDSRHGRVLVGVLPSVGGTSETRLAVWDPVTGERLELPEPPLGRERRLFSWNAAVLCASSRDGACDHLDCSRGQFLVVVVGTTILSLFAYVYSSEDGEWSQRANALTPFVCFEFSEPSILAGNALCFITANQIDSRSRIIKYDLGTSRIYVIGLPPSTSQCSRSAMLTATENGGLGCAIVENSSLCLWSMVVGPKQSH</sequence>
<comment type="caution">
    <text evidence="3">The sequence shown here is derived from an EMBL/GenBank/DDBJ whole genome shotgun (WGS) entry which is preliminary data.</text>
</comment>
<dbReference type="InterPro" id="IPR036047">
    <property type="entry name" value="F-box-like_dom_sf"/>
</dbReference>
<feature type="domain" description="F-box" evidence="1">
    <location>
        <begin position="11"/>
        <end position="50"/>
    </location>
</feature>
<protein>
    <recommendedName>
        <fullName evidence="5">F-box domain-containing protein</fullName>
    </recommendedName>
</protein>
<dbReference type="Pfam" id="PF00646">
    <property type="entry name" value="F-box"/>
    <property type="match status" value="1"/>
</dbReference>
<evidence type="ECO:0000313" key="3">
    <source>
        <dbReference type="EMBL" id="KAF8724258.1"/>
    </source>
</evidence>
<proteinExistence type="predicted"/>